<comment type="similarity">
    <text evidence="3">Belongs to the [NiFe]/[NiFeSe] hydrogenase large subunit family.</text>
</comment>
<dbReference type="Gene3D" id="1.10.645.10">
    <property type="entry name" value="Cytochrome-c3 Hydrogenase, chain B"/>
    <property type="match status" value="1"/>
</dbReference>
<evidence type="ECO:0000256" key="6">
    <source>
        <dbReference type="ARBA" id="ARBA00022723"/>
    </source>
</evidence>
<keyword evidence="6 8" id="KW-0479">Metal-binding</keyword>
<evidence type="ECO:0000256" key="2">
    <source>
        <dbReference type="ARBA" id="ARBA00004196"/>
    </source>
</evidence>
<feature type="binding site" evidence="8">
    <location>
        <position position="65"/>
    </location>
    <ligand>
        <name>Fe cation</name>
        <dbReference type="ChEBI" id="CHEBI:24875"/>
    </ligand>
</feature>
<comment type="subcellular location">
    <subcellularLocation>
        <location evidence="2">Cell envelope</location>
    </subcellularLocation>
</comment>
<dbReference type="InterPro" id="IPR029014">
    <property type="entry name" value="NiFe-Hase_large"/>
</dbReference>
<evidence type="ECO:0000256" key="4">
    <source>
        <dbReference type="ARBA" id="ARBA00011771"/>
    </source>
</evidence>
<dbReference type="GO" id="GO:0016151">
    <property type="term" value="F:nickel cation binding"/>
    <property type="evidence" value="ECO:0007669"/>
    <property type="project" value="InterPro"/>
</dbReference>
<dbReference type="PANTHER" id="PTHR42958">
    <property type="entry name" value="HYDROGENASE-2 LARGE CHAIN"/>
    <property type="match status" value="1"/>
</dbReference>
<sequence length="584" mass="64949">MATERIVVDPLTRIEGHLRMELEASNGKITEAWSESTQYRGIEEICKDRDPRDVWAFVGRICGVCTAVHSIASVHAVEDAIGSKPPRQAQLIRDLVLSSQEIHDHVVHFYHLHALDWVNVVSAAEADPKKAVEFAQSIGSKWKLNSEEKFAQVKKTLQDVLSSGQLSIFTNGYWDHPDYRLPPEANLMAVSHYLDALQFQRSIIRINTVFGGKNPHPNFLVGGMACSIDTEKSETVNQVQIDKIEQWIDEIYEFVNDCYLPDALAIMDVYKDYFEIGAAAPNFLAVGTAGAAYVGKDLDHPVSFGNDGVMPGAILDGDYTKIHPLDTDQILEYVSSAWFNYEEGNDKGLHPTVGETTPDYTGPQPPYSWLSDAEDGRYTFSKAPRYAGRSTQVGPIARVLSAYIQDHKRTRELVDVALKKYGIGVDKLNSTGGRTLARAVESVTVAEKLRDVIMPEFVKNLREGDFDVFDATKWEPSSWPEECSGFAVVEVARGMLSHWVTIKDKKVANYQAVVPTTWLAGGRDPEGNRGPYEESLAGSGDHPLVDPEQPLEVLRTIHSFDPCMSCGVHVFDPEGNELFQVMTQ</sequence>
<feature type="binding site" evidence="8">
    <location>
        <position position="65"/>
    </location>
    <ligand>
        <name>Ni(2+)</name>
        <dbReference type="ChEBI" id="CHEBI:49786"/>
    </ligand>
</feature>
<organism evidence="10 11">
    <name type="scientific">Corynebacterium renale</name>
    <dbReference type="NCBI Taxonomy" id="1724"/>
    <lineage>
        <taxon>Bacteria</taxon>
        <taxon>Bacillati</taxon>
        <taxon>Actinomycetota</taxon>
        <taxon>Actinomycetes</taxon>
        <taxon>Mycobacteriales</taxon>
        <taxon>Corynebacteriaceae</taxon>
        <taxon>Corynebacterium</taxon>
    </lineage>
</organism>
<comment type="cofactor">
    <cofactor evidence="1 8">
        <name>Ni(2+)</name>
        <dbReference type="ChEBI" id="CHEBI:49786"/>
    </cofactor>
</comment>
<feature type="binding site" evidence="8">
    <location>
        <position position="566"/>
    </location>
    <ligand>
        <name>Fe cation</name>
        <dbReference type="ChEBI" id="CHEBI:24875"/>
    </ligand>
</feature>
<protein>
    <submittedName>
        <fullName evidence="10">Hydrogenase large subunit</fullName>
    </submittedName>
</protein>
<feature type="binding site" evidence="8">
    <location>
        <position position="569"/>
    </location>
    <ligand>
        <name>Mg(2+)</name>
        <dbReference type="ChEBI" id="CHEBI:18420"/>
    </ligand>
</feature>
<evidence type="ECO:0000256" key="1">
    <source>
        <dbReference type="ARBA" id="ARBA00001967"/>
    </source>
</evidence>
<dbReference type="SUPFAM" id="SSF56762">
    <property type="entry name" value="HydB/Nqo4-like"/>
    <property type="match status" value="1"/>
</dbReference>
<dbReference type="PROSITE" id="PS00508">
    <property type="entry name" value="NI_HGENASE_L_2"/>
    <property type="match status" value="1"/>
</dbReference>
<gene>
    <name evidence="10" type="ORF">ATK06_1545</name>
</gene>
<keyword evidence="7" id="KW-0560">Oxidoreductase</keyword>
<dbReference type="EMBL" id="PDJF01000001">
    <property type="protein sequence ID" value="PFG28434.1"/>
    <property type="molecule type" value="Genomic_DNA"/>
</dbReference>
<comment type="cofactor">
    <cofactor evidence="8">
        <name>Fe cation</name>
        <dbReference type="ChEBI" id="CHEBI:24875"/>
    </cofactor>
</comment>
<comment type="caution">
    <text evidence="10">The sequence shown here is derived from an EMBL/GenBank/DDBJ whole genome shotgun (WGS) entry which is preliminary data.</text>
</comment>
<evidence type="ECO:0000313" key="10">
    <source>
        <dbReference type="EMBL" id="PFG28434.1"/>
    </source>
</evidence>
<name>A0A2A9DPB5_9CORY</name>
<dbReference type="GO" id="GO:0030313">
    <property type="term" value="C:cell envelope"/>
    <property type="evidence" value="ECO:0007669"/>
    <property type="project" value="UniProtKB-SubCell"/>
</dbReference>
<dbReference type="STRING" id="1724.GCA_001044175_01155"/>
<dbReference type="PANTHER" id="PTHR42958:SF2">
    <property type="entry name" value="UPTAKE HYDROGENASE LARGE SUBUNIT"/>
    <property type="match status" value="1"/>
</dbReference>
<proteinExistence type="inferred from homology"/>
<dbReference type="RefSeq" id="WP_048379336.1">
    <property type="nucleotide sequence ID" value="NZ_LDYE01000003.1"/>
</dbReference>
<feature type="binding site" evidence="8">
    <location>
        <position position="43"/>
    </location>
    <ligand>
        <name>Mg(2+)</name>
        <dbReference type="ChEBI" id="CHEBI:18420"/>
    </ligand>
</feature>
<keyword evidence="11" id="KW-1185">Reference proteome</keyword>
<evidence type="ECO:0000256" key="5">
    <source>
        <dbReference type="ARBA" id="ARBA00022596"/>
    </source>
</evidence>
<keyword evidence="8" id="KW-0460">Magnesium</keyword>
<dbReference type="OrthoDB" id="9761717at2"/>
<keyword evidence="8" id="KW-0408">Iron</keyword>
<evidence type="ECO:0000313" key="11">
    <source>
        <dbReference type="Proteomes" id="UP000221653"/>
    </source>
</evidence>
<dbReference type="FunFam" id="1.10.645.10:FF:000002">
    <property type="entry name" value="Hydrogenase 2 large subunit"/>
    <property type="match status" value="1"/>
</dbReference>
<evidence type="ECO:0000256" key="9">
    <source>
        <dbReference type="SAM" id="MobiDB-lite"/>
    </source>
</evidence>
<dbReference type="InterPro" id="IPR018194">
    <property type="entry name" value="Ni-dep_hyd_lsu_Ni_BS"/>
</dbReference>
<comment type="subunit">
    <text evidence="4">Heterodimer of a large and a small subunit.</text>
</comment>
<reference evidence="10 11" key="1">
    <citation type="submission" date="2017-10" db="EMBL/GenBank/DDBJ databases">
        <title>Sequencing the genomes of 1000 actinobacteria strains.</title>
        <authorList>
            <person name="Klenk H.-P."/>
        </authorList>
    </citation>
    <scope>NUCLEOTIDE SEQUENCE [LARGE SCALE GENOMIC DNA]</scope>
    <source>
        <strain evidence="10 11">DSM 20688</strain>
    </source>
</reference>
<dbReference type="InterPro" id="IPR001501">
    <property type="entry name" value="Ni-dep_hyd_lsu"/>
</dbReference>
<feature type="binding site" evidence="8">
    <location>
        <position position="563"/>
    </location>
    <ligand>
        <name>Ni(2+)</name>
        <dbReference type="ChEBI" id="CHEBI:49786"/>
    </ligand>
</feature>
<dbReference type="InterPro" id="IPR050867">
    <property type="entry name" value="NiFe/NiFeSe_hydrgnase_LSU"/>
</dbReference>
<evidence type="ECO:0000256" key="7">
    <source>
        <dbReference type="ARBA" id="ARBA00023002"/>
    </source>
</evidence>
<feature type="region of interest" description="Disordered" evidence="9">
    <location>
        <begin position="520"/>
        <end position="543"/>
    </location>
</feature>
<evidence type="ECO:0000256" key="3">
    <source>
        <dbReference type="ARBA" id="ARBA00009292"/>
    </source>
</evidence>
<dbReference type="AlphaFoldDB" id="A0A2A9DPB5"/>
<dbReference type="Proteomes" id="UP000221653">
    <property type="component" value="Unassembled WGS sequence"/>
</dbReference>
<accession>A0A2A9DPB5</accession>
<feature type="binding site" evidence="8">
    <location>
        <position position="62"/>
    </location>
    <ligand>
        <name>Mg(2+)</name>
        <dbReference type="ChEBI" id="CHEBI:18420"/>
    </ligand>
</feature>
<dbReference type="GO" id="GO:0008901">
    <property type="term" value="F:ferredoxin hydrogenase activity"/>
    <property type="evidence" value="ECO:0007669"/>
    <property type="project" value="InterPro"/>
</dbReference>
<keyword evidence="5 8" id="KW-0533">Nickel</keyword>
<dbReference type="Pfam" id="PF00374">
    <property type="entry name" value="NiFeSe_Hases"/>
    <property type="match status" value="1"/>
</dbReference>
<evidence type="ECO:0000256" key="8">
    <source>
        <dbReference type="PIRSR" id="PIRSR601501-1"/>
    </source>
</evidence>